<feature type="compositionally biased region" description="Basic and acidic residues" evidence="1">
    <location>
        <begin position="621"/>
        <end position="639"/>
    </location>
</feature>
<keyword evidence="4" id="KW-1185">Reference proteome</keyword>
<dbReference type="CDD" id="cd17470">
    <property type="entry name" value="T3SS_Flik_C"/>
    <property type="match status" value="1"/>
</dbReference>
<dbReference type="Proteomes" id="UP000618460">
    <property type="component" value="Unassembled WGS sequence"/>
</dbReference>
<name>A0A917WQU1_9BACI</name>
<reference evidence="3" key="2">
    <citation type="submission" date="2020-09" db="EMBL/GenBank/DDBJ databases">
        <authorList>
            <person name="Sun Q."/>
            <person name="Zhou Y."/>
        </authorList>
    </citation>
    <scope>NUCLEOTIDE SEQUENCE</scope>
    <source>
        <strain evidence="3">CGMCC 1.6333</strain>
    </source>
</reference>
<evidence type="ECO:0000313" key="4">
    <source>
        <dbReference type="Proteomes" id="UP000618460"/>
    </source>
</evidence>
<sequence>MNVAALMNQQTAKVEKRNLNNNTTGQSPFGNLLKGLENKITDSLRESPPQLGIREKLTSVKENNETNSLLKALVTSDQLSLKQVLQQLEVNQDSNSFTAQTNQDVLTKIAAFSSLLTEVATDNQKLDEINNLSNKELLHGRLLLSENHTLSDVDLETLTNQLRQVIRQISTDQTGYDSEGETIQLLQQLESLAEKSNMPEEAKQLKKLVSLLPVDSDEKEQNNLISKSSNDIALDHIPLADLPTLEHQKLDTKEMTSLKEEIGQLIRQVSVNKPANDAVAKVMELLEQWATLTEIPPQETLASTDTKGITSVENDSVKQILSQISREIETQQEIPSDKLINQLESLERLLQVELKAVNNNQLTRLPEIENLWKQISQVLEVAGQLENDSNVKVLKLLEQWSSLEKAAPKEVANLLTQKQTTPEGQLWSRLLQTYQKRADGQMQSKYQSSAMVTTTDVSKWIKNAVSRITSESDQPKTASFVENFQPGQSISKLEQFVVHMKQAEMPDQKAMENQLMEQFQKVIKSSKFMTGPNGSNQLLIKLNPNQLGDISVKLTQLNGEMIVKIAATTQAAKEALESNLQQLRHMFSPSQVVVEKQDAQSFAQAQDEWNDSFDDQMSQSREQEDSERQEHEDPDKEQDLSFEQVLMNERV</sequence>
<comment type="caution">
    <text evidence="3">The sequence shown here is derived from an EMBL/GenBank/DDBJ whole genome shotgun (WGS) entry which is preliminary data.</text>
</comment>
<dbReference type="AlphaFoldDB" id="A0A917WQU1"/>
<accession>A0A917WQU1</accession>
<dbReference type="Gene3D" id="3.30.750.140">
    <property type="match status" value="1"/>
</dbReference>
<evidence type="ECO:0000256" key="1">
    <source>
        <dbReference type="SAM" id="MobiDB-lite"/>
    </source>
</evidence>
<feature type="domain" description="Flagellar hook-length control protein-like C-terminal" evidence="2">
    <location>
        <begin position="530"/>
        <end position="597"/>
    </location>
</feature>
<organism evidence="3 4">
    <name type="scientific">Paraliobacillus quinghaiensis</name>
    <dbReference type="NCBI Taxonomy" id="470815"/>
    <lineage>
        <taxon>Bacteria</taxon>
        <taxon>Bacillati</taxon>
        <taxon>Bacillota</taxon>
        <taxon>Bacilli</taxon>
        <taxon>Bacillales</taxon>
        <taxon>Bacillaceae</taxon>
        <taxon>Paraliobacillus</taxon>
    </lineage>
</organism>
<reference evidence="3" key="1">
    <citation type="journal article" date="2014" name="Int. J. Syst. Evol. Microbiol.">
        <title>Complete genome sequence of Corynebacterium casei LMG S-19264T (=DSM 44701T), isolated from a smear-ripened cheese.</title>
        <authorList>
            <consortium name="US DOE Joint Genome Institute (JGI-PGF)"/>
            <person name="Walter F."/>
            <person name="Albersmeier A."/>
            <person name="Kalinowski J."/>
            <person name="Ruckert C."/>
        </authorList>
    </citation>
    <scope>NUCLEOTIDE SEQUENCE</scope>
    <source>
        <strain evidence="3">CGMCC 1.6333</strain>
    </source>
</reference>
<evidence type="ECO:0000259" key="2">
    <source>
        <dbReference type="Pfam" id="PF02120"/>
    </source>
</evidence>
<evidence type="ECO:0000313" key="3">
    <source>
        <dbReference type="EMBL" id="GGM21417.1"/>
    </source>
</evidence>
<dbReference type="Pfam" id="PF02120">
    <property type="entry name" value="Flg_hook"/>
    <property type="match status" value="1"/>
</dbReference>
<feature type="region of interest" description="Disordered" evidence="1">
    <location>
        <begin position="598"/>
        <end position="651"/>
    </location>
</feature>
<proteinExistence type="predicted"/>
<dbReference type="InterPro" id="IPR021136">
    <property type="entry name" value="Flagellar_hook_control-like_C"/>
</dbReference>
<protein>
    <recommendedName>
        <fullName evidence="2">Flagellar hook-length control protein-like C-terminal domain-containing protein</fullName>
    </recommendedName>
</protein>
<dbReference type="InterPro" id="IPR038610">
    <property type="entry name" value="FliK-like_C_sf"/>
</dbReference>
<dbReference type="EMBL" id="BMLG01000001">
    <property type="protein sequence ID" value="GGM21417.1"/>
    <property type="molecule type" value="Genomic_DNA"/>
</dbReference>
<dbReference type="RefSeq" id="WP_162879097.1">
    <property type="nucleotide sequence ID" value="NZ_BMLG01000001.1"/>
</dbReference>
<gene>
    <name evidence="3" type="ORF">GCM10011351_04090</name>
</gene>